<dbReference type="InterPro" id="IPR006120">
    <property type="entry name" value="Resolvase_HTH_dom"/>
</dbReference>
<dbReference type="PANTHER" id="PTHR30461">
    <property type="entry name" value="DNA-INVERTASE FROM LAMBDOID PROPHAGE"/>
    <property type="match status" value="1"/>
</dbReference>
<dbReference type="PROSITE" id="PS51736">
    <property type="entry name" value="RECOMBINASES_3"/>
    <property type="match status" value="1"/>
</dbReference>
<dbReference type="Pfam" id="PF02796">
    <property type="entry name" value="HTH_7"/>
    <property type="match status" value="1"/>
</dbReference>
<dbReference type="EMBL" id="JADMNK010000002">
    <property type="protein sequence ID" value="MBZ0057462.1"/>
    <property type="molecule type" value="Genomic_DNA"/>
</dbReference>
<keyword evidence="1" id="KW-0238">DNA-binding</keyword>
<evidence type="ECO:0000313" key="5">
    <source>
        <dbReference type="Proteomes" id="UP000706580"/>
    </source>
</evidence>
<comment type="caution">
    <text evidence="4">The sequence shown here is derived from an EMBL/GenBank/DDBJ whole genome shotgun (WGS) entry which is preliminary data.</text>
</comment>
<dbReference type="SUPFAM" id="SSF53041">
    <property type="entry name" value="Resolvase-like"/>
    <property type="match status" value="1"/>
</dbReference>
<evidence type="ECO:0000259" key="3">
    <source>
        <dbReference type="PROSITE" id="PS51736"/>
    </source>
</evidence>
<keyword evidence="5" id="KW-1185">Reference proteome</keyword>
<organism evidence="4 5">
    <name type="scientific">Leclercia barmai</name>
    <dbReference type="NCBI Taxonomy" id="2785629"/>
    <lineage>
        <taxon>Bacteria</taxon>
        <taxon>Pseudomonadati</taxon>
        <taxon>Pseudomonadota</taxon>
        <taxon>Gammaproteobacteria</taxon>
        <taxon>Enterobacterales</taxon>
        <taxon>Enterobacteriaceae</taxon>
        <taxon>Leclercia</taxon>
    </lineage>
</organism>
<proteinExistence type="predicted"/>
<dbReference type="InterPro" id="IPR050639">
    <property type="entry name" value="SSR_resolvase"/>
</dbReference>
<dbReference type="RefSeq" id="WP_223074232.1">
    <property type="nucleotide sequence ID" value="NZ_JADMNK010000002.1"/>
</dbReference>
<evidence type="ECO:0000313" key="4">
    <source>
        <dbReference type="EMBL" id="MBZ0057462.1"/>
    </source>
</evidence>
<dbReference type="SMART" id="SM00857">
    <property type="entry name" value="Resolvase"/>
    <property type="match status" value="1"/>
</dbReference>
<dbReference type="Gene3D" id="3.40.50.1390">
    <property type="entry name" value="Resolvase, N-terminal catalytic domain"/>
    <property type="match status" value="1"/>
</dbReference>
<dbReference type="PANTHER" id="PTHR30461:SF2">
    <property type="entry name" value="SERINE RECOMBINASE PINE-RELATED"/>
    <property type="match status" value="1"/>
</dbReference>
<dbReference type="CDD" id="cd03768">
    <property type="entry name" value="SR_ResInv"/>
    <property type="match status" value="1"/>
</dbReference>
<keyword evidence="2" id="KW-0233">DNA recombination</keyword>
<reference evidence="4 5" key="1">
    <citation type="submission" date="2020-11" db="EMBL/GenBank/DDBJ databases">
        <title>Draft Genome of Enterobacter sp. strain EMC7.</title>
        <authorList>
            <person name="Barman P."/>
            <person name="Sinha S."/>
            <person name="Sen S."/>
            <person name="Chakraborty R."/>
        </authorList>
    </citation>
    <scope>NUCLEOTIDE SEQUENCE [LARGE SCALE GENOMIC DNA]</scope>
    <source>
        <strain evidence="4 5">EMC7</strain>
    </source>
</reference>
<dbReference type="Proteomes" id="UP000706580">
    <property type="component" value="Unassembled WGS sequence"/>
</dbReference>
<dbReference type="Pfam" id="PF00239">
    <property type="entry name" value="Resolvase"/>
    <property type="match status" value="1"/>
</dbReference>
<feature type="domain" description="Resolvase/invertase-type recombinase catalytic" evidence="3">
    <location>
        <begin position="1"/>
        <end position="142"/>
    </location>
</feature>
<gene>
    <name evidence="4" type="ORF">ITX56_06450</name>
</gene>
<dbReference type="InterPro" id="IPR006119">
    <property type="entry name" value="Resolv_N"/>
</dbReference>
<accession>A0ABS7RT16</accession>
<dbReference type="InterPro" id="IPR036162">
    <property type="entry name" value="Resolvase-like_N_sf"/>
</dbReference>
<name>A0ABS7RT16_9ENTR</name>
<evidence type="ECO:0000256" key="1">
    <source>
        <dbReference type="ARBA" id="ARBA00023125"/>
    </source>
</evidence>
<evidence type="ECO:0000256" key="2">
    <source>
        <dbReference type="ARBA" id="ARBA00023172"/>
    </source>
</evidence>
<sequence length="187" mass="20962">MQHIYARISTDDKKQTIETQRTLLKNAYPAALFMYCDEGVSGSSRPDSRTGWNQLVSMLQPGDSVHVLEISRISRDLIETLEVFRQLARMGVTITSEREGTFDLNDPEDEFRLSLLASLNRREKGVIQKRVKLGMAAAKARGVHCGRKSDGDTGLALDLLREGYSVTDTVLKSGVSRATVYRLRKEL</sequence>
<protein>
    <submittedName>
        <fullName evidence="4">Recombinase family protein</fullName>
    </submittedName>
</protein>